<gene>
    <name evidence="3" type="ORF">PTE30175_02312</name>
</gene>
<dbReference type="Proteomes" id="UP000414233">
    <property type="component" value="Unassembled WGS sequence"/>
</dbReference>
<proteinExistence type="inferred from homology"/>
<evidence type="ECO:0000256" key="2">
    <source>
        <dbReference type="SAM" id="MobiDB-lite"/>
    </source>
</evidence>
<dbReference type="InterPro" id="IPR010131">
    <property type="entry name" value="MdtP/NodT-like"/>
</dbReference>
<evidence type="ECO:0000313" key="4">
    <source>
        <dbReference type="Proteomes" id="UP000414233"/>
    </source>
</evidence>
<sequence length="475" mass="51651">MRQFVNTRTAIVVAGSVFLAGCTTFSKDGGFDTVATTASERLGKNTVHVKTDADRQAVAGRTREMLAKPLSMDDAVQLALLNNPGLQVSYGELGISEADLVQAGRLPNPGFKFSRTHSSNDLSIGRTFSVGILSVLTLPIASRIENARFEQTKLQTANAMLVVAADARRAYVNAVAAEQAAQYAARVKDSAEAGAELALRMRQAGNFSRLDYAREQAFYAESVAAQAKAQQQAVSAREKLTRAMGLWGSGTGYTLPDRLPDLPKDRPQLNDLESFAMQNRLDMQAAKLQTQSVATSLGLTKATRFVNVLDVGYLNNFETDKGHEHGYEISVEIPIFDWGGAKVARAEATYMQSVNKLAQTAIEARSEVRESYSAYVTNYNLAKHYRDEVVPIRKTISDELLLRYNGMLASVFELLADSRDQVGAVNNYIDALKDYWLAETDLQQAVGGRLPQQVAASSPPAPATQPASPTKLEGK</sequence>
<feature type="compositionally biased region" description="Low complexity" evidence="2">
    <location>
        <begin position="451"/>
        <end position="475"/>
    </location>
</feature>
<dbReference type="RefSeq" id="WP_150697310.1">
    <property type="nucleotide sequence ID" value="NZ_CABPRZ010000008.1"/>
</dbReference>
<keyword evidence="4" id="KW-1185">Reference proteome</keyword>
<dbReference type="PANTHER" id="PTHR30203">
    <property type="entry name" value="OUTER MEMBRANE CATION EFFLUX PROTEIN"/>
    <property type="match status" value="1"/>
</dbReference>
<dbReference type="AlphaFoldDB" id="A0A5E4V1H2"/>
<organism evidence="3 4">
    <name type="scientific">Pandoraea terrae</name>
    <dbReference type="NCBI Taxonomy" id="1537710"/>
    <lineage>
        <taxon>Bacteria</taxon>
        <taxon>Pseudomonadati</taxon>
        <taxon>Pseudomonadota</taxon>
        <taxon>Betaproteobacteria</taxon>
        <taxon>Burkholderiales</taxon>
        <taxon>Burkholderiaceae</taxon>
        <taxon>Pandoraea</taxon>
    </lineage>
</organism>
<dbReference type="SUPFAM" id="SSF56954">
    <property type="entry name" value="Outer membrane efflux proteins (OEP)"/>
    <property type="match status" value="1"/>
</dbReference>
<dbReference type="PANTHER" id="PTHR30203:SF24">
    <property type="entry name" value="BLR4935 PROTEIN"/>
    <property type="match status" value="1"/>
</dbReference>
<dbReference type="EMBL" id="CABPRZ010000008">
    <property type="protein sequence ID" value="VVE05971.1"/>
    <property type="molecule type" value="Genomic_DNA"/>
</dbReference>
<comment type="similarity">
    <text evidence="1">Belongs to the outer membrane factor (OMF) (TC 1.B.17) family.</text>
</comment>
<reference evidence="3 4" key="1">
    <citation type="submission" date="2019-08" db="EMBL/GenBank/DDBJ databases">
        <authorList>
            <person name="Peeters C."/>
        </authorList>
    </citation>
    <scope>NUCLEOTIDE SEQUENCE [LARGE SCALE GENOMIC DNA]</scope>
    <source>
        <strain evidence="3 4">LMG 30175</strain>
    </source>
</reference>
<feature type="region of interest" description="Disordered" evidence="2">
    <location>
        <begin position="449"/>
        <end position="475"/>
    </location>
</feature>
<name>A0A5E4V1H2_9BURK</name>
<protein>
    <submittedName>
        <fullName evidence="3">RND transporter</fullName>
    </submittedName>
</protein>
<dbReference type="OrthoDB" id="8554634at2"/>
<accession>A0A5E4V1H2</accession>
<evidence type="ECO:0000313" key="3">
    <source>
        <dbReference type="EMBL" id="VVE05971.1"/>
    </source>
</evidence>
<dbReference type="PROSITE" id="PS51257">
    <property type="entry name" value="PROKAR_LIPOPROTEIN"/>
    <property type="match status" value="1"/>
</dbReference>
<dbReference type="GO" id="GO:0015562">
    <property type="term" value="F:efflux transmembrane transporter activity"/>
    <property type="evidence" value="ECO:0007669"/>
    <property type="project" value="InterPro"/>
</dbReference>
<evidence type="ECO:0000256" key="1">
    <source>
        <dbReference type="ARBA" id="ARBA00007613"/>
    </source>
</evidence>
<dbReference type="InterPro" id="IPR003423">
    <property type="entry name" value="OMP_efflux"/>
</dbReference>
<dbReference type="Pfam" id="PF02321">
    <property type="entry name" value="OEP"/>
    <property type="match status" value="2"/>
</dbReference>
<dbReference type="Gene3D" id="1.20.1600.10">
    <property type="entry name" value="Outer membrane efflux proteins (OEP)"/>
    <property type="match status" value="1"/>
</dbReference>